<dbReference type="PROSITE" id="PS51469">
    <property type="entry name" value="SUN"/>
    <property type="match status" value="1"/>
</dbReference>
<evidence type="ECO:0000256" key="6">
    <source>
        <dbReference type="SAM" id="MobiDB-lite"/>
    </source>
</evidence>
<keyword evidence="5" id="KW-0175">Coiled coil</keyword>
<keyword evidence="2" id="KW-0812">Transmembrane</keyword>
<gene>
    <name evidence="9" type="ORF">BT96DRAFT_596312</name>
</gene>
<feature type="region of interest" description="Disordered" evidence="6">
    <location>
        <begin position="611"/>
        <end position="636"/>
    </location>
</feature>
<evidence type="ECO:0000313" key="10">
    <source>
        <dbReference type="Proteomes" id="UP000799118"/>
    </source>
</evidence>
<comment type="subcellular location">
    <subcellularLocation>
        <location evidence="1">Endomembrane system</location>
    </subcellularLocation>
</comment>
<accession>A0A6A4HTI3</accession>
<dbReference type="PANTHER" id="PTHR12953">
    <property type="entry name" value="MEMBRANE PROTEIN CH1 RELATED"/>
    <property type="match status" value="1"/>
</dbReference>
<keyword evidence="10" id="KW-1185">Reference proteome</keyword>
<evidence type="ECO:0000256" key="1">
    <source>
        <dbReference type="ARBA" id="ARBA00004308"/>
    </source>
</evidence>
<feature type="compositionally biased region" description="Polar residues" evidence="6">
    <location>
        <begin position="388"/>
        <end position="403"/>
    </location>
</feature>
<feature type="compositionally biased region" description="Low complexity" evidence="6">
    <location>
        <begin position="312"/>
        <end position="321"/>
    </location>
</feature>
<sequence>MTLFSVLPVALVAFILASPAFSALISPNDPFKAISALEVREPEPPVCCLTPLPPVEPVEDEILLSFEEWKEKQAALHASTKANGKEKHLPNRTSPHLAPARETASPIAEKVLSTTLTEVDISPDSDNGENLSPHFQVPLTDRFNYASMDCSARVHLAHRSAKSPASILSSKRDRYMLSPCSSPKENQFVVVELCEDIRIDTVQLANFEFFSGVFKDFSVSVAKTYKEDWVDAGTYRAKNVRGVQSFHPPTSLTGFYRFIRIDFHTHYSNEYYCPISLLRVYGLTHLEEWKWEIWEAESRAKREELGEPSPPLEVVAEEPLPVHTPVSDKPEERIQATALDQATSPPLSNDSSSITKDDELSSSTVSQPTLTPFAWEQYATTTANEASNDIHSTMNDSPPTVVSTPAVALSSPSPAETANTTAVSSALSTVTSTPLSSSLPVVSAYQVHNPPPPPPATGGESIYRTIMNRLTALEANHTLYVRYVEEQTNGVREMIRRLGEDVGRLDGIGKAQAQKFQRGLKEWENQRKSLETEYNELVARVEYLSDEIVLEKRLGIAQLCLLLAVIVFMGVTRGSRGESLLEHGPLRSNQSMREWSRRHLSFSGDWVSRLTSSRSRSPTRNAKSPKPNDISVSQPVHRDDDHRVAFPALQCSPKAQKVLRMHLQNLISETED</sequence>
<keyword evidence="3" id="KW-1133">Transmembrane helix</keyword>
<evidence type="ECO:0000256" key="5">
    <source>
        <dbReference type="SAM" id="Coils"/>
    </source>
</evidence>
<keyword evidence="4" id="KW-0472">Membrane</keyword>
<dbReference type="GO" id="GO:0034975">
    <property type="term" value="P:protein folding in endoplasmic reticulum"/>
    <property type="evidence" value="ECO:0007669"/>
    <property type="project" value="TreeGrafter"/>
</dbReference>
<feature type="coiled-coil region" evidence="5">
    <location>
        <begin position="513"/>
        <end position="547"/>
    </location>
</feature>
<evidence type="ECO:0000313" key="9">
    <source>
        <dbReference type="EMBL" id="KAE9401729.1"/>
    </source>
</evidence>
<dbReference type="Pfam" id="PF07738">
    <property type="entry name" value="Sad1_UNC"/>
    <property type="match status" value="1"/>
</dbReference>
<feature type="region of interest" description="Disordered" evidence="6">
    <location>
        <begin position="80"/>
        <end position="104"/>
    </location>
</feature>
<reference evidence="9" key="1">
    <citation type="journal article" date="2019" name="Environ. Microbiol.">
        <title>Fungal ecological strategies reflected in gene transcription - a case study of two litter decomposers.</title>
        <authorList>
            <person name="Barbi F."/>
            <person name="Kohler A."/>
            <person name="Barry K."/>
            <person name="Baskaran P."/>
            <person name="Daum C."/>
            <person name="Fauchery L."/>
            <person name="Ihrmark K."/>
            <person name="Kuo A."/>
            <person name="LaButti K."/>
            <person name="Lipzen A."/>
            <person name="Morin E."/>
            <person name="Grigoriev I.V."/>
            <person name="Henrissat B."/>
            <person name="Lindahl B."/>
            <person name="Martin F."/>
        </authorList>
    </citation>
    <scope>NUCLEOTIDE SEQUENCE</scope>
    <source>
        <strain evidence="9">JB14</strain>
    </source>
</reference>
<dbReference type="GO" id="GO:0016020">
    <property type="term" value="C:membrane"/>
    <property type="evidence" value="ECO:0007669"/>
    <property type="project" value="InterPro"/>
</dbReference>
<dbReference type="PANTHER" id="PTHR12953:SF0">
    <property type="entry name" value="SUN DOMAIN-CONTAINING OSSIFICATION FACTOR"/>
    <property type="match status" value="1"/>
</dbReference>
<evidence type="ECO:0000256" key="3">
    <source>
        <dbReference type="ARBA" id="ARBA00022989"/>
    </source>
</evidence>
<feature type="signal peptide" evidence="7">
    <location>
        <begin position="1"/>
        <end position="22"/>
    </location>
</feature>
<evidence type="ECO:0000256" key="2">
    <source>
        <dbReference type="ARBA" id="ARBA00022692"/>
    </source>
</evidence>
<feature type="compositionally biased region" description="Low complexity" evidence="6">
    <location>
        <begin position="611"/>
        <end position="620"/>
    </location>
</feature>
<dbReference type="Gene3D" id="2.60.120.260">
    <property type="entry name" value="Galactose-binding domain-like"/>
    <property type="match status" value="1"/>
</dbReference>
<evidence type="ECO:0000256" key="7">
    <source>
        <dbReference type="SAM" id="SignalP"/>
    </source>
</evidence>
<feature type="chain" id="PRO_5025443153" description="SUN domain-containing protein" evidence="7">
    <location>
        <begin position="23"/>
        <end position="672"/>
    </location>
</feature>
<evidence type="ECO:0000259" key="8">
    <source>
        <dbReference type="PROSITE" id="PS51469"/>
    </source>
</evidence>
<feature type="region of interest" description="Disordered" evidence="6">
    <location>
        <begin position="304"/>
        <end position="368"/>
    </location>
</feature>
<dbReference type="OrthoDB" id="266334at2759"/>
<dbReference type="AlphaFoldDB" id="A0A6A4HTI3"/>
<dbReference type="Proteomes" id="UP000799118">
    <property type="component" value="Unassembled WGS sequence"/>
</dbReference>
<feature type="region of interest" description="Disordered" evidence="6">
    <location>
        <begin position="388"/>
        <end position="415"/>
    </location>
</feature>
<organism evidence="9 10">
    <name type="scientific">Gymnopus androsaceus JB14</name>
    <dbReference type="NCBI Taxonomy" id="1447944"/>
    <lineage>
        <taxon>Eukaryota</taxon>
        <taxon>Fungi</taxon>
        <taxon>Dikarya</taxon>
        <taxon>Basidiomycota</taxon>
        <taxon>Agaricomycotina</taxon>
        <taxon>Agaricomycetes</taxon>
        <taxon>Agaricomycetidae</taxon>
        <taxon>Agaricales</taxon>
        <taxon>Marasmiineae</taxon>
        <taxon>Omphalotaceae</taxon>
        <taxon>Gymnopus</taxon>
    </lineage>
</organism>
<dbReference type="GO" id="GO:0012505">
    <property type="term" value="C:endomembrane system"/>
    <property type="evidence" value="ECO:0007669"/>
    <property type="project" value="UniProtKB-SubCell"/>
</dbReference>
<feature type="compositionally biased region" description="Polar residues" evidence="6">
    <location>
        <begin position="338"/>
        <end position="354"/>
    </location>
</feature>
<evidence type="ECO:0000256" key="4">
    <source>
        <dbReference type="ARBA" id="ARBA00023136"/>
    </source>
</evidence>
<name>A0A6A4HTI3_9AGAR</name>
<dbReference type="EMBL" id="ML769443">
    <property type="protein sequence ID" value="KAE9401729.1"/>
    <property type="molecule type" value="Genomic_DNA"/>
</dbReference>
<feature type="domain" description="SUN" evidence="8">
    <location>
        <begin position="118"/>
        <end position="285"/>
    </location>
</feature>
<keyword evidence="7" id="KW-0732">Signal</keyword>
<dbReference type="InterPro" id="IPR012919">
    <property type="entry name" value="SUN_dom"/>
</dbReference>
<dbReference type="GO" id="GO:0005737">
    <property type="term" value="C:cytoplasm"/>
    <property type="evidence" value="ECO:0007669"/>
    <property type="project" value="TreeGrafter"/>
</dbReference>
<dbReference type="InterPro" id="IPR045120">
    <property type="entry name" value="Suco/Slp1-like"/>
</dbReference>
<proteinExistence type="predicted"/>
<protein>
    <recommendedName>
        <fullName evidence="8">SUN domain-containing protein</fullName>
    </recommendedName>
</protein>